<organism evidence="4 5">
    <name type="scientific">Testicularia cyperi</name>
    <dbReference type="NCBI Taxonomy" id="1882483"/>
    <lineage>
        <taxon>Eukaryota</taxon>
        <taxon>Fungi</taxon>
        <taxon>Dikarya</taxon>
        <taxon>Basidiomycota</taxon>
        <taxon>Ustilaginomycotina</taxon>
        <taxon>Ustilaginomycetes</taxon>
        <taxon>Ustilaginales</taxon>
        <taxon>Anthracoideaceae</taxon>
        <taxon>Testicularia</taxon>
    </lineage>
</organism>
<name>A0A317XPE5_9BASI</name>
<evidence type="ECO:0000256" key="3">
    <source>
        <dbReference type="SAM" id="SignalP"/>
    </source>
</evidence>
<evidence type="ECO:0000256" key="2">
    <source>
        <dbReference type="SAM" id="MobiDB-lite"/>
    </source>
</evidence>
<protein>
    <recommendedName>
        <fullName evidence="6">Nucleoporin Nup54 alpha-helical domain-containing protein</fullName>
    </recommendedName>
</protein>
<proteinExistence type="predicted"/>
<evidence type="ECO:0000313" key="4">
    <source>
        <dbReference type="EMBL" id="PWY99739.1"/>
    </source>
</evidence>
<dbReference type="InParanoid" id="A0A317XPE5"/>
<evidence type="ECO:0008006" key="6">
    <source>
        <dbReference type="Google" id="ProtNLM"/>
    </source>
</evidence>
<dbReference type="PROSITE" id="PS51257">
    <property type="entry name" value="PROKAR_LIPOPROTEIN"/>
    <property type="match status" value="1"/>
</dbReference>
<feature type="chain" id="PRO_5016234674" description="Nucleoporin Nup54 alpha-helical domain-containing protein" evidence="3">
    <location>
        <begin position="32"/>
        <end position="318"/>
    </location>
</feature>
<keyword evidence="1" id="KW-0175">Coiled coil</keyword>
<accession>A0A317XPE5</accession>
<dbReference type="Proteomes" id="UP000246740">
    <property type="component" value="Unassembled WGS sequence"/>
</dbReference>
<feature type="region of interest" description="Disordered" evidence="2">
    <location>
        <begin position="251"/>
        <end position="277"/>
    </location>
</feature>
<keyword evidence="5" id="KW-1185">Reference proteome</keyword>
<dbReference type="OrthoDB" id="2553688at2759"/>
<gene>
    <name evidence="4" type="ORF">BCV70DRAFT_112291</name>
</gene>
<feature type="signal peptide" evidence="3">
    <location>
        <begin position="1"/>
        <end position="31"/>
    </location>
</feature>
<feature type="coiled-coil region" evidence="1">
    <location>
        <begin position="223"/>
        <end position="250"/>
    </location>
</feature>
<dbReference type="AlphaFoldDB" id="A0A317XPE5"/>
<dbReference type="EMBL" id="KZ819194">
    <property type="protein sequence ID" value="PWY99739.1"/>
    <property type="molecule type" value="Genomic_DNA"/>
</dbReference>
<keyword evidence="3" id="KW-0732">Signal</keyword>
<reference evidence="4 5" key="1">
    <citation type="journal article" date="2018" name="Mol. Biol. Evol.">
        <title>Broad Genomic Sampling Reveals a Smut Pathogenic Ancestry of the Fungal Clade Ustilaginomycotina.</title>
        <authorList>
            <person name="Kijpornyongpan T."/>
            <person name="Mondo S.J."/>
            <person name="Barry K."/>
            <person name="Sandor L."/>
            <person name="Lee J."/>
            <person name="Lipzen A."/>
            <person name="Pangilinan J."/>
            <person name="LaButti K."/>
            <person name="Hainaut M."/>
            <person name="Henrissat B."/>
            <person name="Grigoriev I.V."/>
            <person name="Spatafora J.W."/>
            <person name="Aime M.C."/>
        </authorList>
    </citation>
    <scope>NUCLEOTIDE SEQUENCE [LARGE SCALE GENOMIC DNA]</scope>
    <source>
        <strain evidence="4 5">MCA 3645</strain>
    </source>
</reference>
<evidence type="ECO:0000313" key="5">
    <source>
        <dbReference type="Proteomes" id="UP000246740"/>
    </source>
</evidence>
<sequence>MTDSTRRTRRSLRRVWLFGLVLIAVACSVLGGRNDESAQRSTPLPAGRALLYRPARFQTWDFPLEVAMDGWDSTVHMPKYESLKGPKGFWTDAGLRAHYELIKTMRYAPEFFPVPPPYEVWLKEQQMLMAIKMHEETIKMQLQTSAGAVRPQRGAEVWTKEKALQWEMTRAEQILWFHLLQMSIVRDYAQLDPEWMAHELKLWRAWASFLQHSAETEVQLFTKDQLKRYLNTVNNEIQRLSAIKQSARSKVGVGAAPGSSSSAARPPPPSPPPNTNEQIQKLIEDLEAVKVDLGSQITQLRNQATGLVGQVRPPHLRR</sequence>
<feature type="compositionally biased region" description="Pro residues" evidence="2">
    <location>
        <begin position="265"/>
        <end position="274"/>
    </location>
</feature>
<evidence type="ECO:0000256" key="1">
    <source>
        <dbReference type="SAM" id="Coils"/>
    </source>
</evidence>
<feature type="compositionally biased region" description="Low complexity" evidence="2">
    <location>
        <begin position="254"/>
        <end position="264"/>
    </location>
</feature>